<feature type="transmembrane region" description="Helical" evidence="2">
    <location>
        <begin position="185"/>
        <end position="206"/>
    </location>
</feature>
<evidence type="ECO:0000313" key="4">
    <source>
        <dbReference type="Proteomes" id="UP000002526"/>
    </source>
</evidence>
<sequence>MKFTAMPVNLSGPHLRPTSCWNRCGPMEQRKSPSDGQSGIASPALPPWMQRTTPYTPDRRARMLEHMARARSLPPRQAATAPEPSPVSGMHILGDAYGYAVLFGLMALLFMSRVPLYLGAFLFFADGERIERALAAIGIRLEPDALGPDVIKSFTYLFGWFALLASFKGSVPAWLAPWIPPAESWAFLAGIALALAIVEAFATRALRHALPWFGLNVGAESLAWKTTRLLVAVAVLACLVLLGSL</sequence>
<evidence type="ECO:0000256" key="2">
    <source>
        <dbReference type="SAM" id="Phobius"/>
    </source>
</evidence>
<dbReference type="OrthoDB" id="8225223at2"/>
<dbReference type="eggNOG" id="ENOG5030VMK">
    <property type="taxonomic scope" value="Bacteria"/>
</dbReference>
<dbReference type="KEGG" id="bja:bll4395"/>
<dbReference type="EMBL" id="BA000040">
    <property type="protein sequence ID" value="BAC49660.1"/>
    <property type="molecule type" value="Genomic_DNA"/>
</dbReference>
<evidence type="ECO:0000256" key="1">
    <source>
        <dbReference type="SAM" id="MobiDB-lite"/>
    </source>
</evidence>
<name>Q89LZ8_BRADU</name>
<evidence type="ECO:0000313" key="3">
    <source>
        <dbReference type="EMBL" id="BAC49660.1"/>
    </source>
</evidence>
<keyword evidence="4" id="KW-1185">Reference proteome</keyword>
<organism evidence="3 4">
    <name type="scientific">Bradyrhizobium diazoefficiens (strain JCM 10833 / BCRC 13528 / IAM 13628 / NBRC 14792 / USDA 110)</name>
    <dbReference type="NCBI Taxonomy" id="224911"/>
    <lineage>
        <taxon>Bacteria</taxon>
        <taxon>Pseudomonadati</taxon>
        <taxon>Pseudomonadota</taxon>
        <taxon>Alphaproteobacteria</taxon>
        <taxon>Hyphomicrobiales</taxon>
        <taxon>Nitrobacteraceae</taxon>
        <taxon>Bradyrhizobium</taxon>
    </lineage>
</organism>
<keyword evidence="2" id="KW-0812">Transmembrane</keyword>
<keyword evidence="2" id="KW-0472">Membrane</keyword>
<dbReference type="InParanoid" id="Q89LZ8"/>
<feature type="transmembrane region" description="Helical" evidence="2">
    <location>
        <begin position="96"/>
        <end position="124"/>
    </location>
</feature>
<dbReference type="Proteomes" id="UP000002526">
    <property type="component" value="Chromosome"/>
</dbReference>
<protein>
    <submittedName>
        <fullName evidence="3">Bll4395 protein</fullName>
    </submittedName>
</protein>
<gene>
    <name evidence="3" type="ordered locus">bll4395</name>
</gene>
<feature type="transmembrane region" description="Helical" evidence="2">
    <location>
        <begin position="227"/>
        <end position="244"/>
    </location>
</feature>
<reference evidence="4" key="1">
    <citation type="journal article" date="2002" name="DNA Res.">
        <title>Complete genomic sequence of nitrogen-fixing symbiotic bacterium Bradyrhizobium japonicum USDA110.</title>
        <authorList>
            <person name="Kaneko T."/>
            <person name="Nakamura Y."/>
            <person name="Sato S."/>
            <person name="Minamisawa K."/>
            <person name="Uchiumi T."/>
            <person name="Sasamoto S."/>
            <person name="Watanabe A."/>
            <person name="Idesawa K."/>
            <person name="Iriguchi M."/>
            <person name="Kawashima K."/>
            <person name="Kohara M."/>
            <person name="Matsumoto M."/>
            <person name="Shimpo S."/>
            <person name="Tsuruoka H."/>
            <person name="Wada T."/>
            <person name="Yamada M."/>
            <person name="Tabata S."/>
        </authorList>
    </citation>
    <scope>NUCLEOTIDE SEQUENCE [LARGE SCALE GENOMIC DNA]</scope>
    <source>
        <strain evidence="4">JCM 10833 / BCRC 13528 / IAM 13628 / NBRC 14792 / USDA 110</strain>
    </source>
</reference>
<dbReference type="HOGENOM" id="CLU_098945_0_0_5"/>
<dbReference type="EnsemblBacteria" id="BAC49660">
    <property type="protein sequence ID" value="BAC49660"/>
    <property type="gene ID" value="BAC49660"/>
</dbReference>
<dbReference type="AlphaFoldDB" id="Q89LZ8"/>
<keyword evidence="2" id="KW-1133">Transmembrane helix</keyword>
<feature type="region of interest" description="Disordered" evidence="1">
    <location>
        <begin position="25"/>
        <end position="52"/>
    </location>
</feature>
<feature type="transmembrane region" description="Helical" evidence="2">
    <location>
        <begin position="157"/>
        <end position="179"/>
    </location>
</feature>
<dbReference type="PATRIC" id="fig|224911.5.peg.4435"/>
<proteinExistence type="predicted"/>
<accession>Q89LZ8</accession>